<gene>
    <name evidence="1" type="ORF">TBRA_LOCUS7776</name>
</gene>
<protein>
    <submittedName>
        <fullName evidence="1">Uncharacterized protein</fullName>
    </submittedName>
</protein>
<dbReference type="AlphaFoldDB" id="A0A6H5IFU5"/>
<name>A0A6H5IFU5_9HYME</name>
<proteinExistence type="predicted"/>
<keyword evidence="2" id="KW-1185">Reference proteome</keyword>
<evidence type="ECO:0000313" key="1">
    <source>
        <dbReference type="EMBL" id="CAB0035893.1"/>
    </source>
</evidence>
<organism evidence="1 2">
    <name type="scientific">Trichogramma brassicae</name>
    <dbReference type="NCBI Taxonomy" id="86971"/>
    <lineage>
        <taxon>Eukaryota</taxon>
        <taxon>Metazoa</taxon>
        <taxon>Ecdysozoa</taxon>
        <taxon>Arthropoda</taxon>
        <taxon>Hexapoda</taxon>
        <taxon>Insecta</taxon>
        <taxon>Pterygota</taxon>
        <taxon>Neoptera</taxon>
        <taxon>Endopterygota</taxon>
        <taxon>Hymenoptera</taxon>
        <taxon>Apocrita</taxon>
        <taxon>Proctotrupomorpha</taxon>
        <taxon>Chalcidoidea</taxon>
        <taxon>Trichogrammatidae</taxon>
        <taxon>Trichogramma</taxon>
    </lineage>
</organism>
<dbReference type="Proteomes" id="UP000479190">
    <property type="component" value="Unassembled WGS sequence"/>
</dbReference>
<evidence type="ECO:0000313" key="2">
    <source>
        <dbReference type="Proteomes" id="UP000479190"/>
    </source>
</evidence>
<dbReference type="EMBL" id="CADCXV010000804">
    <property type="protein sequence ID" value="CAB0035893.1"/>
    <property type="molecule type" value="Genomic_DNA"/>
</dbReference>
<sequence length="178" mass="20128">MAERVIMSRNDRAHAFINSNRQAYTVRFIEICMSRFTFSTSCSPSIIMLMLSRDRQLKFFHLSREEDKYLGCYNGGVTLVHGAVLKKRQFRQNRCPNPLMGCQAWPKDARSPKPPLSSPEVTIDFYESADVEVEIEVTKLTLVSDEDEEATTTTPATATSAVQLPQISVVDLRSSDDE</sequence>
<accession>A0A6H5IFU5</accession>
<reference evidence="1 2" key="1">
    <citation type="submission" date="2020-02" db="EMBL/GenBank/DDBJ databases">
        <authorList>
            <person name="Ferguson B K."/>
        </authorList>
    </citation>
    <scope>NUCLEOTIDE SEQUENCE [LARGE SCALE GENOMIC DNA]</scope>
</reference>